<reference evidence="3 4" key="1">
    <citation type="submission" date="2018-10" db="EMBL/GenBank/DDBJ databases">
        <title>Genomic Encyclopedia of Archaeal and Bacterial Type Strains, Phase II (KMG-II): from individual species to whole genera.</title>
        <authorList>
            <person name="Goeker M."/>
        </authorList>
    </citation>
    <scope>NUCLEOTIDE SEQUENCE [LARGE SCALE GENOMIC DNA]</scope>
    <source>
        <strain evidence="3 4">DSM 43383</strain>
    </source>
</reference>
<feature type="region of interest" description="Disordered" evidence="1">
    <location>
        <begin position="13"/>
        <end position="44"/>
    </location>
</feature>
<evidence type="ECO:0000256" key="1">
    <source>
        <dbReference type="SAM" id="MobiDB-lite"/>
    </source>
</evidence>
<feature type="region of interest" description="Disordered" evidence="1">
    <location>
        <begin position="86"/>
        <end position="116"/>
    </location>
</feature>
<dbReference type="Pfam" id="PF13699">
    <property type="entry name" value="eCIS_core"/>
    <property type="match status" value="1"/>
</dbReference>
<name>A0A495QI86_9ACTN</name>
<dbReference type="Proteomes" id="UP000274601">
    <property type="component" value="Unassembled WGS sequence"/>
</dbReference>
<proteinExistence type="predicted"/>
<evidence type="ECO:0000313" key="4">
    <source>
        <dbReference type="Proteomes" id="UP000274601"/>
    </source>
</evidence>
<evidence type="ECO:0000313" key="3">
    <source>
        <dbReference type="EMBL" id="RKS71848.1"/>
    </source>
</evidence>
<feature type="compositionally biased region" description="Basic and acidic residues" evidence="1">
    <location>
        <begin position="18"/>
        <end position="31"/>
    </location>
</feature>
<feature type="region of interest" description="Disordered" evidence="1">
    <location>
        <begin position="192"/>
        <end position="241"/>
    </location>
</feature>
<accession>A0A495QI86</accession>
<keyword evidence="4" id="KW-1185">Reference proteome</keyword>
<feature type="compositionally biased region" description="Basic and acidic residues" evidence="1">
    <location>
        <begin position="216"/>
        <end position="225"/>
    </location>
</feature>
<protein>
    <submittedName>
        <fullName evidence="3">Uncharacterized protein DUF4157</fullName>
    </submittedName>
</protein>
<comment type="caution">
    <text evidence="3">The sequence shown here is derived from an EMBL/GenBank/DDBJ whole genome shotgun (WGS) entry which is preliminary data.</text>
</comment>
<sequence>MSYGCATTLEEALVRAQDTGKDRDRGNEPAGHRPRPPQPPGLAGRFLSLQRLAGNAAVSGAIVEARHQHGPGCGHANPSVQRRVDTDLHEHGPGCGHGETPVQRRVSPTEAIATPGRPLPAHIVERMEQAYPMKFGHVRIHDGPVAQRSADDHGAMAYTTGSHIISGRSGLDDETLYHEAGHVWQQAMGEVAGTDDGTGTKISSPRDPFEVQASENGRRMARGEAPDLTSPGDRATGGGRV</sequence>
<evidence type="ECO:0000259" key="2">
    <source>
        <dbReference type="Pfam" id="PF13699"/>
    </source>
</evidence>
<dbReference type="AlphaFoldDB" id="A0A495QI86"/>
<gene>
    <name evidence="3" type="ORF">BZB76_4658</name>
</gene>
<feature type="domain" description="eCIS core" evidence="2">
    <location>
        <begin position="118"/>
        <end position="189"/>
    </location>
</feature>
<dbReference type="EMBL" id="RBWU01000005">
    <property type="protein sequence ID" value="RKS71848.1"/>
    <property type="molecule type" value="Genomic_DNA"/>
</dbReference>
<dbReference type="InterPro" id="IPR025295">
    <property type="entry name" value="eCIS_core_dom"/>
</dbReference>
<organism evidence="3 4">
    <name type="scientific">Actinomadura pelletieri DSM 43383</name>
    <dbReference type="NCBI Taxonomy" id="1120940"/>
    <lineage>
        <taxon>Bacteria</taxon>
        <taxon>Bacillati</taxon>
        <taxon>Actinomycetota</taxon>
        <taxon>Actinomycetes</taxon>
        <taxon>Streptosporangiales</taxon>
        <taxon>Thermomonosporaceae</taxon>
        <taxon>Actinomadura</taxon>
    </lineage>
</organism>